<dbReference type="Proteomes" id="UP000561438">
    <property type="component" value="Unassembled WGS sequence"/>
</dbReference>
<organism evidence="4 5">
    <name type="scientific">Qipengyuania atrilutea</name>
    <dbReference type="NCBI Taxonomy" id="2744473"/>
    <lineage>
        <taxon>Bacteria</taxon>
        <taxon>Pseudomonadati</taxon>
        <taxon>Pseudomonadota</taxon>
        <taxon>Alphaproteobacteria</taxon>
        <taxon>Sphingomonadales</taxon>
        <taxon>Erythrobacteraceae</taxon>
        <taxon>Qipengyuania</taxon>
    </lineage>
</organism>
<dbReference type="InterPro" id="IPR050789">
    <property type="entry name" value="Diverse_Enzym_Activities"/>
</dbReference>
<dbReference type="InterPro" id="IPR001466">
    <property type="entry name" value="Beta-lactam-related"/>
</dbReference>
<dbReference type="AlphaFoldDB" id="A0A850H725"/>
<dbReference type="PANTHER" id="PTHR43283">
    <property type="entry name" value="BETA-LACTAMASE-RELATED"/>
    <property type="match status" value="1"/>
</dbReference>
<evidence type="ECO:0000259" key="3">
    <source>
        <dbReference type="Pfam" id="PF00144"/>
    </source>
</evidence>
<evidence type="ECO:0000256" key="1">
    <source>
        <dbReference type="SAM" id="MobiDB-lite"/>
    </source>
</evidence>
<evidence type="ECO:0000256" key="2">
    <source>
        <dbReference type="SAM" id="SignalP"/>
    </source>
</evidence>
<comment type="caution">
    <text evidence="4">The sequence shown here is derived from an EMBL/GenBank/DDBJ whole genome shotgun (WGS) entry which is preliminary data.</text>
</comment>
<accession>A0A850H725</accession>
<feature type="signal peptide" evidence="2">
    <location>
        <begin position="1"/>
        <end position="21"/>
    </location>
</feature>
<proteinExistence type="predicted"/>
<sequence>MRIANVALAAILLAASGCGEARNTAQTAPAEKRDTASATSGLDPAQLERALERAEELPNLRSLIVMRGGEELVARRFNGGPDLDWTVNIKSASKSVISALVGIAIERGILEGVDQSVLSELDRYAPRDPDPRLREVTVGNLLSMQAGLERTSGGNYGRWVSSPNWVRYALSRPFVEEPGGAMLYSTGSTHLLSAMLTEASGESTWRLAQQWLADPLDIAIPQWERDPQGYYLGGNQMAMSPRAMAKFGELYRQGGTFGGERVLPEQWIERSWQPQTTSPWSGEQYGYGWFISEVSGHPLYYAWGYGGQMIYIVPELELTVVMTSATDVERGSGHVDALRRLLAEHIVPAAEIGA</sequence>
<name>A0A850H725_9SPHN</name>
<dbReference type="EMBL" id="JABWGV010000004">
    <property type="protein sequence ID" value="NVD45648.1"/>
    <property type="molecule type" value="Genomic_DNA"/>
</dbReference>
<keyword evidence="4" id="KW-0378">Hydrolase</keyword>
<evidence type="ECO:0000313" key="4">
    <source>
        <dbReference type="EMBL" id="NVD45648.1"/>
    </source>
</evidence>
<dbReference type="Pfam" id="PF00144">
    <property type="entry name" value="Beta-lactamase"/>
    <property type="match status" value="1"/>
</dbReference>
<keyword evidence="5" id="KW-1185">Reference proteome</keyword>
<reference evidence="4 5" key="1">
    <citation type="submission" date="2020-06" db="EMBL/GenBank/DDBJ databases">
        <title>Altererythrobacter sp. HHU K3-1.</title>
        <authorList>
            <person name="Zhang D."/>
            <person name="Xue H."/>
        </authorList>
    </citation>
    <scope>NUCLEOTIDE SEQUENCE [LARGE SCALE GENOMIC DNA]</scope>
    <source>
        <strain evidence="4 5">HHU K3-1</strain>
    </source>
</reference>
<dbReference type="RefSeq" id="WP_176267953.1">
    <property type="nucleotide sequence ID" value="NZ_JABWGV010000004.1"/>
</dbReference>
<feature type="region of interest" description="Disordered" evidence="1">
    <location>
        <begin position="23"/>
        <end position="43"/>
    </location>
</feature>
<gene>
    <name evidence="4" type="ORF">HUV48_11580</name>
</gene>
<dbReference type="PROSITE" id="PS51257">
    <property type="entry name" value="PROKAR_LIPOPROTEIN"/>
    <property type="match status" value="1"/>
</dbReference>
<protein>
    <submittedName>
        <fullName evidence="4">Serine hydrolase</fullName>
    </submittedName>
</protein>
<dbReference type="GO" id="GO:0016787">
    <property type="term" value="F:hydrolase activity"/>
    <property type="evidence" value="ECO:0007669"/>
    <property type="project" value="UniProtKB-KW"/>
</dbReference>
<evidence type="ECO:0000313" key="5">
    <source>
        <dbReference type="Proteomes" id="UP000561438"/>
    </source>
</evidence>
<dbReference type="InterPro" id="IPR012338">
    <property type="entry name" value="Beta-lactam/transpept-like"/>
</dbReference>
<feature type="chain" id="PRO_5032328066" evidence="2">
    <location>
        <begin position="22"/>
        <end position="354"/>
    </location>
</feature>
<dbReference type="SUPFAM" id="SSF56601">
    <property type="entry name" value="beta-lactamase/transpeptidase-like"/>
    <property type="match status" value="1"/>
</dbReference>
<dbReference type="PANTHER" id="PTHR43283:SF7">
    <property type="entry name" value="BETA-LACTAMASE-RELATED DOMAIN-CONTAINING PROTEIN"/>
    <property type="match status" value="1"/>
</dbReference>
<keyword evidence="2" id="KW-0732">Signal</keyword>
<dbReference type="Gene3D" id="3.40.710.10">
    <property type="entry name" value="DD-peptidase/beta-lactamase superfamily"/>
    <property type="match status" value="1"/>
</dbReference>
<feature type="domain" description="Beta-lactamase-related" evidence="3">
    <location>
        <begin position="62"/>
        <end position="343"/>
    </location>
</feature>